<gene>
    <name evidence="1" type="ORF">LNINA_LOCUS2829</name>
</gene>
<accession>A0AAV1J1R4</accession>
<sequence length="138" mass="15484">MTQVPERRADVDLVSCIASPRLKNIYVKCCQLRGKSNADVDSSTITHYRLTLLTLRDCRAPPEGRSGPVFDYGAMNSTRPVRGRPEAVHLSTFTSRAPHDWLHATVARGRSTALTVQNVRYETCTVRRRPQTAAAFKR</sequence>
<name>A0AAV1J1R4_9NEOP</name>
<dbReference type="EMBL" id="CAVLEF010000004">
    <property type="protein sequence ID" value="CAK1542987.1"/>
    <property type="molecule type" value="Genomic_DNA"/>
</dbReference>
<protein>
    <submittedName>
        <fullName evidence="1">Uncharacterized protein</fullName>
    </submittedName>
</protein>
<proteinExistence type="predicted"/>
<dbReference type="Proteomes" id="UP001497472">
    <property type="component" value="Unassembled WGS sequence"/>
</dbReference>
<evidence type="ECO:0000313" key="2">
    <source>
        <dbReference type="Proteomes" id="UP001497472"/>
    </source>
</evidence>
<evidence type="ECO:0000313" key="1">
    <source>
        <dbReference type="EMBL" id="CAK1542987.1"/>
    </source>
</evidence>
<reference evidence="1 2" key="1">
    <citation type="submission" date="2023-11" db="EMBL/GenBank/DDBJ databases">
        <authorList>
            <person name="Okamura Y."/>
        </authorList>
    </citation>
    <scope>NUCLEOTIDE SEQUENCE [LARGE SCALE GENOMIC DNA]</scope>
</reference>
<comment type="caution">
    <text evidence="1">The sequence shown here is derived from an EMBL/GenBank/DDBJ whole genome shotgun (WGS) entry which is preliminary data.</text>
</comment>
<organism evidence="1 2">
    <name type="scientific">Leptosia nina</name>
    <dbReference type="NCBI Taxonomy" id="320188"/>
    <lineage>
        <taxon>Eukaryota</taxon>
        <taxon>Metazoa</taxon>
        <taxon>Ecdysozoa</taxon>
        <taxon>Arthropoda</taxon>
        <taxon>Hexapoda</taxon>
        <taxon>Insecta</taxon>
        <taxon>Pterygota</taxon>
        <taxon>Neoptera</taxon>
        <taxon>Endopterygota</taxon>
        <taxon>Lepidoptera</taxon>
        <taxon>Glossata</taxon>
        <taxon>Ditrysia</taxon>
        <taxon>Papilionoidea</taxon>
        <taxon>Pieridae</taxon>
        <taxon>Pierinae</taxon>
        <taxon>Leptosia</taxon>
    </lineage>
</organism>
<keyword evidence="2" id="KW-1185">Reference proteome</keyword>
<dbReference type="AlphaFoldDB" id="A0AAV1J1R4"/>